<dbReference type="PANTHER" id="PTHR47592">
    <property type="entry name" value="PBF68 PROTEIN"/>
    <property type="match status" value="1"/>
</dbReference>
<reference evidence="1" key="1">
    <citation type="journal article" date="2022" name="Int. J. Mol. Sci.">
        <title>Draft Genome of Tanacetum Coccineum: Genomic Comparison of Closely Related Tanacetum-Family Plants.</title>
        <authorList>
            <person name="Yamashiro T."/>
            <person name="Shiraishi A."/>
            <person name="Nakayama K."/>
            <person name="Satake H."/>
        </authorList>
    </citation>
    <scope>NUCLEOTIDE SEQUENCE</scope>
</reference>
<dbReference type="PANTHER" id="PTHR47592:SF29">
    <property type="entry name" value="ZINC FINGER, CCHC-TYPE"/>
    <property type="match status" value="1"/>
</dbReference>
<keyword evidence="2" id="KW-1185">Reference proteome</keyword>
<organism evidence="1 2">
    <name type="scientific">Tanacetum coccineum</name>
    <dbReference type="NCBI Taxonomy" id="301880"/>
    <lineage>
        <taxon>Eukaryota</taxon>
        <taxon>Viridiplantae</taxon>
        <taxon>Streptophyta</taxon>
        <taxon>Embryophyta</taxon>
        <taxon>Tracheophyta</taxon>
        <taxon>Spermatophyta</taxon>
        <taxon>Magnoliopsida</taxon>
        <taxon>eudicotyledons</taxon>
        <taxon>Gunneridae</taxon>
        <taxon>Pentapetalae</taxon>
        <taxon>asterids</taxon>
        <taxon>campanulids</taxon>
        <taxon>Asterales</taxon>
        <taxon>Asteraceae</taxon>
        <taxon>Asteroideae</taxon>
        <taxon>Anthemideae</taxon>
        <taxon>Anthemidinae</taxon>
        <taxon>Tanacetum</taxon>
    </lineage>
</organism>
<protein>
    <recommendedName>
        <fullName evidence="3">Zinc finger, CCHC-type</fullName>
    </recommendedName>
</protein>
<evidence type="ECO:0000313" key="1">
    <source>
        <dbReference type="EMBL" id="GJS57610.1"/>
    </source>
</evidence>
<name>A0ABQ4WY36_9ASTR</name>
<comment type="caution">
    <text evidence="1">The sequence shown here is derived from an EMBL/GenBank/DDBJ whole genome shotgun (WGS) entry which is preliminary data.</text>
</comment>
<reference evidence="1" key="2">
    <citation type="submission" date="2022-01" db="EMBL/GenBank/DDBJ databases">
        <authorList>
            <person name="Yamashiro T."/>
            <person name="Shiraishi A."/>
            <person name="Satake H."/>
            <person name="Nakayama K."/>
        </authorList>
    </citation>
    <scope>NUCLEOTIDE SEQUENCE</scope>
</reference>
<sequence>MLGGQNRCLAVKIGYQGQQRLTDQWIFGGLFLFLLFFNEDEGEERGDVWRDKVVGLFGEISFFYMFNMENQDEQEEVSAAMKHMASNFAKLKKFEGVDFRRWQKKMNFLLSSMSVVYVLTTPIPEDGGDNPTVDQNVETSKELWDTLEAKYMAEGALILEQYDEHPGVLGRFTQHKMNMDESILFSCFIDKLPPSWKDLKHILKQLKEELTLVELCSHLRINE</sequence>
<dbReference type="EMBL" id="BQNB010009018">
    <property type="protein sequence ID" value="GJS57610.1"/>
    <property type="molecule type" value="Genomic_DNA"/>
</dbReference>
<evidence type="ECO:0000313" key="2">
    <source>
        <dbReference type="Proteomes" id="UP001151760"/>
    </source>
</evidence>
<accession>A0ABQ4WY36</accession>
<dbReference type="Proteomes" id="UP001151760">
    <property type="component" value="Unassembled WGS sequence"/>
</dbReference>
<evidence type="ECO:0008006" key="3">
    <source>
        <dbReference type="Google" id="ProtNLM"/>
    </source>
</evidence>
<gene>
    <name evidence="1" type="ORF">Tco_0652394</name>
</gene>
<proteinExistence type="predicted"/>